<name>A0A5N5DSW3_9PEZI</name>
<dbReference type="SMART" id="SM00222">
    <property type="entry name" value="Sec7"/>
    <property type="match status" value="1"/>
</dbReference>
<dbReference type="GO" id="GO:0016192">
    <property type="term" value="P:vesicle-mediated transport"/>
    <property type="evidence" value="ECO:0007669"/>
    <property type="project" value="UniProtKB-ARBA"/>
</dbReference>
<feature type="compositionally biased region" description="Basic and acidic residues" evidence="1">
    <location>
        <begin position="1613"/>
        <end position="1623"/>
    </location>
</feature>
<dbReference type="Proteomes" id="UP000325902">
    <property type="component" value="Unassembled WGS sequence"/>
</dbReference>
<dbReference type="GO" id="GO:0032012">
    <property type="term" value="P:regulation of ARF protein signal transduction"/>
    <property type="evidence" value="ECO:0007669"/>
    <property type="project" value="InterPro"/>
</dbReference>
<evidence type="ECO:0000313" key="3">
    <source>
        <dbReference type="EMBL" id="KAB2581065.1"/>
    </source>
</evidence>
<feature type="region of interest" description="Disordered" evidence="1">
    <location>
        <begin position="498"/>
        <end position="531"/>
    </location>
</feature>
<dbReference type="PANTHER" id="PTHR10663">
    <property type="entry name" value="GUANYL-NUCLEOTIDE EXCHANGE FACTOR"/>
    <property type="match status" value="1"/>
</dbReference>
<organism evidence="3 4">
    <name type="scientific">Lasiodiplodia theobromae</name>
    <dbReference type="NCBI Taxonomy" id="45133"/>
    <lineage>
        <taxon>Eukaryota</taxon>
        <taxon>Fungi</taxon>
        <taxon>Dikarya</taxon>
        <taxon>Ascomycota</taxon>
        <taxon>Pezizomycotina</taxon>
        <taxon>Dothideomycetes</taxon>
        <taxon>Dothideomycetes incertae sedis</taxon>
        <taxon>Botryosphaeriales</taxon>
        <taxon>Botryosphaeriaceae</taxon>
        <taxon>Lasiodiplodia</taxon>
    </lineage>
</organism>
<feature type="compositionally biased region" description="Basic and acidic residues" evidence="1">
    <location>
        <begin position="516"/>
        <end position="531"/>
    </location>
</feature>
<dbReference type="SUPFAM" id="SSF48371">
    <property type="entry name" value="ARM repeat"/>
    <property type="match status" value="1"/>
</dbReference>
<gene>
    <name evidence="3" type="ORF">DBV05_g20</name>
</gene>
<dbReference type="Pfam" id="PF23325">
    <property type="entry name" value="TPR_28"/>
    <property type="match status" value="1"/>
</dbReference>
<dbReference type="CDD" id="cd00171">
    <property type="entry name" value="Sec7"/>
    <property type="match status" value="1"/>
</dbReference>
<dbReference type="Pfam" id="PF01369">
    <property type="entry name" value="Sec7"/>
    <property type="match status" value="1"/>
</dbReference>
<evidence type="ECO:0000256" key="1">
    <source>
        <dbReference type="SAM" id="MobiDB-lite"/>
    </source>
</evidence>
<feature type="domain" description="SEC7" evidence="2">
    <location>
        <begin position="624"/>
        <end position="814"/>
    </location>
</feature>
<comment type="caution">
    <text evidence="3">The sequence shown here is derived from an EMBL/GenBank/DDBJ whole genome shotgun (WGS) entry which is preliminary data.</text>
</comment>
<dbReference type="EMBL" id="VCHE01000001">
    <property type="protein sequence ID" value="KAB2581065.1"/>
    <property type="molecule type" value="Genomic_DNA"/>
</dbReference>
<evidence type="ECO:0000313" key="4">
    <source>
        <dbReference type="Proteomes" id="UP000325902"/>
    </source>
</evidence>
<dbReference type="Gene3D" id="1.10.1000.11">
    <property type="entry name" value="Arf Nucleotide-binding Site Opener,domain 2"/>
    <property type="match status" value="1"/>
</dbReference>
<reference evidence="3 4" key="1">
    <citation type="journal article" date="2019" name="Sci. Rep.">
        <title>A multi-omics analysis of the grapevine pathogen Lasiodiplodia theobromae reveals that temperature affects the expression of virulence- and pathogenicity-related genes.</title>
        <authorList>
            <person name="Felix C."/>
            <person name="Meneses R."/>
            <person name="Goncalves M.F.M."/>
            <person name="Tilleman L."/>
            <person name="Duarte A.S."/>
            <person name="Jorrin-Novo J.V."/>
            <person name="Van de Peer Y."/>
            <person name="Deforce D."/>
            <person name="Van Nieuwerburgh F."/>
            <person name="Esteves A.C."/>
            <person name="Alves A."/>
        </authorList>
    </citation>
    <scope>NUCLEOTIDE SEQUENCE [LARGE SCALE GENOMIC DNA]</scope>
    <source>
        <strain evidence="3 4">LA-SOL3</strain>
    </source>
</reference>
<dbReference type="SUPFAM" id="SSF48425">
    <property type="entry name" value="Sec7 domain"/>
    <property type="match status" value="1"/>
</dbReference>
<dbReference type="GO" id="GO:0005085">
    <property type="term" value="F:guanyl-nucleotide exchange factor activity"/>
    <property type="evidence" value="ECO:0007669"/>
    <property type="project" value="InterPro"/>
</dbReference>
<dbReference type="InterPro" id="IPR023394">
    <property type="entry name" value="Sec7_C_sf"/>
</dbReference>
<feature type="compositionally biased region" description="Basic and acidic residues" evidence="1">
    <location>
        <begin position="1581"/>
        <end position="1600"/>
    </location>
</feature>
<keyword evidence="4" id="KW-1185">Reference proteome</keyword>
<dbReference type="Gene3D" id="1.10.220.20">
    <property type="match status" value="1"/>
</dbReference>
<evidence type="ECO:0000259" key="2">
    <source>
        <dbReference type="PROSITE" id="PS50190"/>
    </source>
</evidence>
<dbReference type="InterPro" id="IPR016024">
    <property type="entry name" value="ARM-type_fold"/>
</dbReference>
<dbReference type="OrthoDB" id="10258608at2759"/>
<feature type="compositionally biased region" description="Low complexity" evidence="1">
    <location>
        <begin position="1567"/>
        <end position="1580"/>
    </location>
</feature>
<accession>A0A5N5DSW3</accession>
<dbReference type="InterPro" id="IPR032691">
    <property type="entry name" value="Mon2/Sec7/BIG1-like_HUS"/>
</dbReference>
<protein>
    <recommendedName>
        <fullName evidence="2">SEC7 domain-containing protein</fullName>
    </recommendedName>
</protein>
<sequence length="1623" mass="178548">MAADGSTQPDSSIQAALQGVPEFHPRTRAISASIDPVALVVTECITVTSAMRKHARWAQSSVSAILGGGAAKPLAIQRIEKGEGNAASIKLGSGDDALAGRWGLRGKKGRSMQDNPLMSAFTRLRSDLKGCNDIRSFDTPALLHPFLQVIRSSSTSAPITSLALIAITKFLSYNIIGRDSPRLPLAMQLLSSAITHCRFEATDTAADEIVLLRILKLMENMISGPAGDLLSDESVCEMMETGLSMCCQIRLSEVLRRSAEIAMVTMCQVIFERLKHLEIEAGDDPGALEESTKDDMDAVKMDPTANGDSLSVPGSVPEASRSSTSLEKTPDGSEDNGNPNGSQLHLPLVEDESEEEQVIKPYSLPSIRELFRVLVDLLDPDDRQHNDTMRIMALRIVDVALEVAGPSIASHPSLASLAKDTLCRHIFQLVRSENIAVLNESLRVAYTLLATCRGVLKLQQELFLSYLVACLFPRVDIPQEAGIDPALYEGVPQAPSLVKPAPQPGSSSGRSTPVPVKDRQRLGLEGGARKPDAREAMVESVGALCRIPSFMVELFVNYDCEIDRSDLCMDMIGLLSRNAFPDSATWSTTNVPPLCLDALLGFIQLIADRLEDEPRTEGFPDAAHLVKQREQKKIIIRGAKKFNEKPKAGIAFLVSQGIIDNPDNPKSIANFIKGTTRLDKKVLGDFISKKENETILAAFMETFDFSGQRVDEALRQLLNTFRLPGESQLIERIVTEFAEKYCGESPPEGIADRDSVYVLTYAIIMLNTDQHNPNLKAQKRMALEDFARNLRGVNGGQDFPIEYLEEIYNSIKTREIILPEEHDTKHAYDYAWKELQMKVQSTTDLVICDTNIFDADMFAATWRPILATLSFVFMSASDDAVFSRVVTGFYQCAQIAAKHGLTECIDRIVFCLSKISTLAPDVPPSTSLNTEVQADKKSEKIMVSETAVRFGRDDRAQLATVLLFRIIHGNEAHVRDGWNHLIRVMLNLFINSLIPSSFSSISNALELPPIPLQNPAQVIDREQRQNETSLFSTFASSIFSFANDEPPEPSDAEIEYTLCTIDCINSCDFPGVFANISRMPIDALQSILDSLLAQIPEDSSPRVITVKPELPAPTPIRPNGNKARTQGPQYDPSLVFALELATVLALRDAEAVEKLGKSVADALQTVLRDNNVHPVVLSRTVYYLLKLLRESNDHDYIRAPVILHTFVTFNQDLLKQVAPTLLKGLLDCINGPVGLRNELVNSPDFWTLLRTLHTSPEVAADVFQVAENLTLSNPPGICADNYEAVIALLNDFATAGSAGAIEEQRGDAARRRGKGVKQKKTQTNEVVLRGSKAMNIVLQLTSRVPQFIEQSQLETNEAWNAYWSPIFQCLTNQCLNPCREIRHQALGSLQGTLLSNDLASPDHKEWTKIFGEVLFPLINQLLKPETYQSDPGGMGETRVQAATLLCKIFLHYLVALSEWDGMLDLWLKILSIMDRLMNSGQGDNLEEAVPESLKNILLVMSSGGYLASPDEKPEQEELWRETWTKLDRFLPNLLPELFPEEAEKRMKSSHQKRLSVAQTSARPSVDASAAAAAAAAAAATAEKENEAEGEEKKVEEKGEAEAEGEVEAAAEGEDAKAENLKAE</sequence>
<dbReference type="Pfam" id="PF12783">
    <property type="entry name" value="Sec7-like_HUS"/>
    <property type="match status" value="1"/>
</dbReference>
<dbReference type="GO" id="GO:0005794">
    <property type="term" value="C:Golgi apparatus"/>
    <property type="evidence" value="ECO:0007669"/>
    <property type="project" value="UniProtKB-ARBA"/>
</dbReference>
<feature type="region of interest" description="Disordered" evidence="1">
    <location>
        <begin position="298"/>
        <end position="345"/>
    </location>
</feature>
<feature type="region of interest" description="Disordered" evidence="1">
    <location>
        <begin position="1542"/>
        <end position="1623"/>
    </location>
</feature>
<dbReference type="FunFam" id="1.10.1000.11:FF:000002">
    <property type="entry name" value="Cytohesin 1"/>
    <property type="match status" value="1"/>
</dbReference>
<dbReference type="InterPro" id="IPR056604">
    <property type="entry name" value="GBF1-like_TPR"/>
</dbReference>
<dbReference type="PROSITE" id="PS50190">
    <property type="entry name" value="SEC7"/>
    <property type="match status" value="1"/>
</dbReference>
<dbReference type="InterPro" id="IPR035999">
    <property type="entry name" value="Sec7_dom_sf"/>
</dbReference>
<dbReference type="PANTHER" id="PTHR10663:SF388">
    <property type="entry name" value="GOLGI-SPECIFIC BREFELDIN A-RESISTANCE GUANINE NUCLEOTIDE EXCHANGE FACTOR 1"/>
    <property type="match status" value="1"/>
</dbReference>
<dbReference type="InterPro" id="IPR000904">
    <property type="entry name" value="Sec7_dom"/>
</dbReference>
<proteinExistence type="predicted"/>
<feature type="compositionally biased region" description="Acidic residues" evidence="1">
    <location>
        <begin position="1601"/>
        <end position="1612"/>
    </location>
</feature>